<keyword evidence="1" id="KW-0175">Coiled coil</keyword>
<reference evidence="3" key="1">
    <citation type="submission" date="2024-02" db="EMBL/GenBank/DDBJ databases">
        <authorList>
            <consortium name="ELIXIR-Norway"/>
            <consortium name="Elixir Norway"/>
        </authorList>
    </citation>
    <scope>NUCLEOTIDE SEQUENCE</scope>
</reference>
<evidence type="ECO:0000313" key="3">
    <source>
        <dbReference type="EMBL" id="CAK9203390.1"/>
    </source>
</evidence>
<feature type="compositionally biased region" description="Basic and acidic residues" evidence="2">
    <location>
        <begin position="235"/>
        <end position="244"/>
    </location>
</feature>
<evidence type="ECO:0000256" key="2">
    <source>
        <dbReference type="SAM" id="MobiDB-lite"/>
    </source>
</evidence>
<keyword evidence="4" id="KW-1185">Reference proteome</keyword>
<accession>A0ABP0TRQ0</accession>
<organism evidence="3 4">
    <name type="scientific">Sphagnum troendelagicum</name>
    <dbReference type="NCBI Taxonomy" id="128251"/>
    <lineage>
        <taxon>Eukaryota</taxon>
        <taxon>Viridiplantae</taxon>
        <taxon>Streptophyta</taxon>
        <taxon>Embryophyta</taxon>
        <taxon>Bryophyta</taxon>
        <taxon>Sphagnophytina</taxon>
        <taxon>Sphagnopsida</taxon>
        <taxon>Sphagnales</taxon>
        <taxon>Sphagnaceae</taxon>
        <taxon>Sphagnum</taxon>
    </lineage>
</organism>
<proteinExistence type="predicted"/>
<dbReference type="EMBL" id="OZ019906">
    <property type="protein sequence ID" value="CAK9203390.1"/>
    <property type="molecule type" value="Genomic_DNA"/>
</dbReference>
<feature type="region of interest" description="Disordered" evidence="2">
    <location>
        <begin position="327"/>
        <end position="352"/>
    </location>
</feature>
<evidence type="ECO:0000313" key="4">
    <source>
        <dbReference type="Proteomes" id="UP001497512"/>
    </source>
</evidence>
<feature type="coiled-coil region" evidence="1">
    <location>
        <begin position="383"/>
        <end position="495"/>
    </location>
</feature>
<feature type="region of interest" description="Disordered" evidence="2">
    <location>
        <begin position="211"/>
        <end position="267"/>
    </location>
</feature>
<protein>
    <submittedName>
        <fullName evidence="3">Uncharacterized protein</fullName>
    </submittedName>
</protein>
<sequence>MDDTQWQSSTGLRGFAEKECKAIHEMMVIEFVKNYELDTNRSTVRGCNICLDKKVIMAVFHLPGEGSQPRLTRVENFDASLFFDADDPGIYVATQGFVIDKMRSFEDQIRFRALTEALVLKQVLKYTSASFLEAVQRALEGEAIDWASYYLSILTSKIRALQRNSQERCISCIGPAITEILDYLLGSTWTMDDVLAMGILKIAAAEAVGAGGESNTQNSTESHPHCCKEEEEDVEVQRGERHEATAAAWEEEEQQEERHCRRRQQQLQQDLPLAAAVVAKLVKAEPEGGGTTTEEEERRVEEVVVKGSSHQEQLLTTKNTIEAAAAATTTTRQEASAAPGMRTTTSPENKPLPSVAEMQRLAERNKRAYTLSEGMLLEEKKRNIHLLQKNEEMVQDLARLQRELNAIKDRAITYKRISKEWQARVEQLQHKANSDGQIQEQMEKDLSQREADLKALKSEMVKKEELARVHEYYAVARAQSQVQVLEKQFRKAQRQSMPAYEQLMAECGEFKLKALLYDALLLSVSSGEKRTQFVDAQRHYQRWLDAERVRYSRMMNHILEFFAEEEDNAEEEEIAEESKVVSTTPMTTTTTPPAAALRRKENTTTLAAAAAVGALHTDLKQLQNPVLYPPPHRCYFHNFIPIARFCSLMQSSSSNAPSCVQDILCSRI</sequence>
<dbReference type="Proteomes" id="UP001497512">
    <property type="component" value="Chromosome 14"/>
</dbReference>
<gene>
    <name evidence="3" type="ORF">CSSPTR1EN2_LOCUS6862</name>
</gene>
<feature type="compositionally biased region" description="Low complexity" evidence="2">
    <location>
        <begin position="327"/>
        <end position="338"/>
    </location>
</feature>
<evidence type="ECO:0000256" key="1">
    <source>
        <dbReference type="SAM" id="Coils"/>
    </source>
</evidence>
<feature type="region of interest" description="Disordered" evidence="2">
    <location>
        <begin position="284"/>
        <end position="311"/>
    </location>
</feature>
<name>A0ABP0TRQ0_9BRYO</name>